<dbReference type="CDD" id="cd08267">
    <property type="entry name" value="MDR1"/>
    <property type="match status" value="1"/>
</dbReference>
<dbReference type="AlphaFoldDB" id="A0A1G7VWC0"/>
<proteinExistence type="predicted"/>
<dbReference type="InterPro" id="IPR011032">
    <property type="entry name" value="GroES-like_sf"/>
</dbReference>
<dbReference type="Proteomes" id="UP000199009">
    <property type="component" value="Chromosome I"/>
</dbReference>
<evidence type="ECO:0000259" key="1">
    <source>
        <dbReference type="SMART" id="SM00829"/>
    </source>
</evidence>
<name>A0A1G7VWC0_9MICO</name>
<dbReference type="SUPFAM" id="SSF51735">
    <property type="entry name" value="NAD(P)-binding Rossmann-fold domains"/>
    <property type="match status" value="1"/>
</dbReference>
<evidence type="ECO:0000313" key="3">
    <source>
        <dbReference type="Proteomes" id="UP000199009"/>
    </source>
</evidence>
<dbReference type="Pfam" id="PF13602">
    <property type="entry name" value="ADH_zinc_N_2"/>
    <property type="match status" value="1"/>
</dbReference>
<dbReference type="InterPro" id="IPR013154">
    <property type="entry name" value="ADH-like_N"/>
</dbReference>
<dbReference type="Pfam" id="PF08240">
    <property type="entry name" value="ADH_N"/>
    <property type="match status" value="1"/>
</dbReference>
<dbReference type="InterPro" id="IPR052733">
    <property type="entry name" value="Chloroplast_QOR"/>
</dbReference>
<feature type="domain" description="Enoyl reductase (ER)" evidence="1">
    <location>
        <begin position="21"/>
        <end position="333"/>
    </location>
</feature>
<dbReference type="OrthoDB" id="9790818at2"/>
<evidence type="ECO:0000313" key="2">
    <source>
        <dbReference type="EMBL" id="SDG64114.1"/>
    </source>
</evidence>
<dbReference type="InterPro" id="IPR036291">
    <property type="entry name" value="NAD(P)-bd_dom_sf"/>
</dbReference>
<dbReference type="GO" id="GO:0016491">
    <property type="term" value="F:oxidoreductase activity"/>
    <property type="evidence" value="ECO:0007669"/>
    <property type="project" value="InterPro"/>
</dbReference>
<dbReference type="PANTHER" id="PTHR44013:SF1">
    <property type="entry name" value="ZINC-TYPE ALCOHOL DEHYDROGENASE-LIKE PROTEIN C16A3.02C"/>
    <property type="match status" value="1"/>
</dbReference>
<dbReference type="RefSeq" id="WP_091486943.1">
    <property type="nucleotide sequence ID" value="NZ_LT629692.1"/>
</dbReference>
<dbReference type="PANTHER" id="PTHR44013">
    <property type="entry name" value="ZINC-TYPE ALCOHOL DEHYDROGENASE-LIKE PROTEIN C16A3.02C"/>
    <property type="match status" value="1"/>
</dbReference>
<dbReference type="Gene3D" id="3.90.180.10">
    <property type="entry name" value="Medium-chain alcohol dehydrogenases, catalytic domain"/>
    <property type="match status" value="1"/>
</dbReference>
<keyword evidence="3" id="KW-1185">Reference proteome</keyword>
<dbReference type="InterPro" id="IPR020843">
    <property type="entry name" value="ER"/>
</dbReference>
<protein>
    <submittedName>
        <fullName evidence="2">NADPH:quinone reductase</fullName>
    </submittedName>
</protein>
<accession>A0A1G7VWC0</accession>
<sequence>MNGTAGTVPRTMTAWCQDRYGGPEAVTEKTVDTPTAGRAEVVLRIRATALNAADRHVMRGDPLLLRAAFGLRRPRAATRGMDVAATVVSAGPDVTALAVGDEVMGELSGGGGLAHYAVSGADRLVPRPTELDPLTAATLPLAGGTAWQALELASVAAGERVLVVGASGGVGTFAVQLAALRGAEVWALCGAHSQELVTGLGAHRTFDYRETDAAALPPSSFDAIVDIAAENRLRTLKTLLRPGGTVVMVGGEGGRVLGPLGRMLRAVFVSLGGRGRSIRPLAAVAKPEVTRELAALAASGRIRPVIEHAFGFSEADAALARIDAGRTVGKVVVQVHMAE</sequence>
<dbReference type="SUPFAM" id="SSF50129">
    <property type="entry name" value="GroES-like"/>
    <property type="match status" value="1"/>
</dbReference>
<dbReference type="SMART" id="SM00829">
    <property type="entry name" value="PKS_ER"/>
    <property type="match status" value="1"/>
</dbReference>
<dbReference type="Gene3D" id="3.40.50.720">
    <property type="entry name" value="NAD(P)-binding Rossmann-like Domain"/>
    <property type="match status" value="1"/>
</dbReference>
<dbReference type="EMBL" id="LT629692">
    <property type="protein sequence ID" value="SDG64114.1"/>
    <property type="molecule type" value="Genomic_DNA"/>
</dbReference>
<dbReference type="STRING" id="370764.SAMN04489810_0869"/>
<reference evidence="2 3" key="1">
    <citation type="submission" date="2016-10" db="EMBL/GenBank/DDBJ databases">
        <authorList>
            <person name="de Groot N.N."/>
        </authorList>
    </citation>
    <scope>NUCLEOTIDE SEQUENCE [LARGE SCALE GENOMIC DNA]</scope>
    <source>
        <strain evidence="2 3">DSM 23142</strain>
    </source>
</reference>
<gene>
    <name evidence="2" type="ORF">SAMN04489810_0869</name>
</gene>
<organism evidence="2 3">
    <name type="scientific">Microbacterium pygmaeum</name>
    <dbReference type="NCBI Taxonomy" id="370764"/>
    <lineage>
        <taxon>Bacteria</taxon>
        <taxon>Bacillati</taxon>
        <taxon>Actinomycetota</taxon>
        <taxon>Actinomycetes</taxon>
        <taxon>Micrococcales</taxon>
        <taxon>Microbacteriaceae</taxon>
        <taxon>Microbacterium</taxon>
    </lineage>
</organism>